<gene>
    <name evidence="3" type="ORF">A2Y64_00400</name>
</gene>
<dbReference type="InterPro" id="IPR026444">
    <property type="entry name" value="Secre_tail"/>
</dbReference>
<comment type="caution">
    <text evidence="3">The sequence shown here is derived from an EMBL/GenBank/DDBJ whole genome shotgun (WGS) entry which is preliminary data.</text>
</comment>
<evidence type="ECO:0000313" key="4">
    <source>
        <dbReference type="Proteomes" id="UP000177187"/>
    </source>
</evidence>
<keyword evidence="1" id="KW-0732">Signal</keyword>
<dbReference type="Gene3D" id="2.120.10.70">
    <property type="entry name" value="Fucose-specific lectin"/>
    <property type="match status" value="1"/>
</dbReference>
<evidence type="ECO:0000259" key="2">
    <source>
        <dbReference type="Pfam" id="PF18962"/>
    </source>
</evidence>
<proteinExistence type="predicted"/>
<dbReference type="Gene3D" id="2.60.40.4070">
    <property type="match status" value="1"/>
</dbReference>
<reference evidence="3 4" key="1">
    <citation type="journal article" date="2016" name="Nat. Commun.">
        <title>Thousands of microbial genomes shed light on interconnected biogeochemical processes in an aquifer system.</title>
        <authorList>
            <person name="Anantharaman K."/>
            <person name="Brown C.T."/>
            <person name="Hug L.A."/>
            <person name="Sharon I."/>
            <person name="Castelle C.J."/>
            <person name="Probst A.J."/>
            <person name="Thomas B.C."/>
            <person name="Singh A."/>
            <person name="Wilkins M.J."/>
            <person name="Karaoz U."/>
            <person name="Brodie E.L."/>
            <person name="Williams K.H."/>
            <person name="Hubbard S.S."/>
            <person name="Banfield J.F."/>
        </authorList>
    </citation>
    <scope>NUCLEOTIDE SEQUENCE [LARGE SCALE GENOMIC DNA]</scope>
</reference>
<evidence type="ECO:0000313" key="3">
    <source>
        <dbReference type="EMBL" id="OGD74813.1"/>
    </source>
</evidence>
<organism evidence="3 4">
    <name type="scientific">Candidatus Coatesbacteria bacterium RBG_13_66_14</name>
    <dbReference type="NCBI Taxonomy" id="1817816"/>
    <lineage>
        <taxon>Bacteria</taxon>
        <taxon>Candidatus Coatesiibacteriota</taxon>
    </lineage>
</organism>
<sequence>MKRLFLALAPLLVVGAVFAEGWESEYVDEDGGDVGWYSSLAIDSSDHPHIAYHCYSDESLKYARWDGSDWHIETVDDDGSTGYCCALALDSHDWPHIAYYRSTGDNTLKYAHWNGSAWVIEDLYTDGVQAICDIAVDSHDCPHILFHVGFAPCWYLRYTYWDGAEWQMKNFDPEIGNTWDWGAIALDSNDCPHIVVPDMYARSYMQLAYLHQDGGDWQVEIVDGNSGYDCSIAMDSDDHPWISYGCGSENLRCAAWNGGSWDIYTVDPDCRIDCYTCYQTSIAVDGRDWVHISYRDEYTHSLNYALWDGSRWWLDMVEGNNAGQFSSIAVDSSGAPCISHRKNMEGKLKYAHYSTLDVDVVGFDAESVDGSSVLLSWSVEASAGDELSYCNLYRREAGAVESANPIGELINPNPIFGDGSLHYLDCGVETGRTYEYYLRVYADDALFHEFGPVEVECVAPTGEFALFAPYPNPVQSSVTLCFNLPQNGSVELTVYDLAGRRVDILVAGDLAAGRHEASWEAGGFPAGVYLVRLATDYGSLTRRLVVAR</sequence>
<evidence type="ECO:0000256" key="1">
    <source>
        <dbReference type="SAM" id="SignalP"/>
    </source>
</evidence>
<feature type="signal peptide" evidence="1">
    <location>
        <begin position="1"/>
        <end position="19"/>
    </location>
</feature>
<feature type="domain" description="Secretion system C-terminal sorting" evidence="2">
    <location>
        <begin position="470"/>
        <end position="546"/>
    </location>
</feature>
<protein>
    <recommendedName>
        <fullName evidence="2">Secretion system C-terminal sorting domain-containing protein</fullName>
    </recommendedName>
</protein>
<feature type="chain" id="PRO_5009518533" description="Secretion system C-terminal sorting domain-containing protein" evidence="1">
    <location>
        <begin position="20"/>
        <end position="548"/>
    </location>
</feature>
<dbReference type="STRING" id="1817816.A2Y64_00400"/>
<dbReference type="SUPFAM" id="SSF89372">
    <property type="entry name" value="Fucose-specific lectin"/>
    <property type="match status" value="2"/>
</dbReference>
<dbReference type="EMBL" id="MFAF01000092">
    <property type="protein sequence ID" value="OGD74813.1"/>
    <property type="molecule type" value="Genomic_DNA"/>
</dbReference>
<dbReference type="Proteomes" id="UP000177187">
    <property type="component" value="Unassembled WGS sequence"/>
</dbReference>
<name>A0A1F5F593_9BACT</name>
<dbReference type="AlphaFoldDB" id="A0A1F5F593"/>
<accession>A0A1F5F593</accession>
<dbReference type="Pfam" id="PF18962">
    <property type="entry name" value="Por_Secre_tail"/>
    <property type="match status" value="1"/>
</dbReference>
<dbReference type="NCBIfam" id="TIGR04183">
    <property type="entry name" value="Por_Secre_tail"/>
    <property type="match status" value="1"/>
</dbReference>